<dbReference type="Gene3D" id="3.30.420.10">
    <property type="entry name" value="Ribonuclease H-like superfamily/Ribonuclease H"/>
    <property type="match status" value="1"/>
</dbReference>
<evidence type="ECO:0000313" key="1">
    <source>
        <dbReference type="EMBL" id="GBM37696.1"/>
    </source>
</evidence>
<dbReference type="Proteomes" id="UP000499080">
    <property type="component" value="Unassembled WGS sequence"/>
</dbReference>
<gene>
    <name evidence="1" type="ORF">AVEN_9977_1</name>
</gene>
<organism evidence="1 2">
    <name type="scientific">Araneus ventricosus</name>
    <name type="common">Orbweaver spider</name>
    <name type="synonym">Epeira ventricosa</name>
    <dbReference type="NCBI Taxonomy" id="182803"/>
    <lineage>
        <taxon>Eukaryota</taxon>
        <taxon>Metazoa</taxon>
        <taxon>Ecdysozoa</taxon>
        <taxon>Arthropoda</taxon>
        <taxon>Chelicerata</taxon>
        <taxon>Arachnida</taxon>
        <taxon>Araneae</taxon>
        <taxon>Araneomorphae</taxon>
        <taxon>Entelegynae</taxon>
        <taxon>Araneoidea</taxon>
        <taxon>Araneidae</taxon>
        <taxon>Araneus</taxon>
    </lineage>
</organism>
<sequence>MNDLAAGTINRALAKHYSAYYERLIRQPLIDRRRKRSDILSDGVILLHDVIDHTASKIQEFLQKFKWEVWSHPPAQIRHQSGFQTLIWNKVLFKQ</sequence>
<comment type="caution">
    <text evidence="1">The sequence shown here is derived from an EMBL/GenBank/DDBJ whole genome shotgun (WGS) entry which is preliminary data.</text>
</comment>
<protein>
    <submittedName>
        <fullName evidence="1">Uncharacterized protein</fullName>
    </submittedName>
</protein>
<name>A0A4Y2FB58_ARAVE</name>
<keyword evidence="2" id="KW-1185">Reference proteome</keyword>
<proteinExistence type="predicted"/>
<dbReference type="AlphaFoldDB" id="A0A4Y2FB58"/>
<dbReference type="InterPro" id="IPR036397">
    <property type="entry name" value="RNaseH_sf"/>
</dbReference>
<dbReference type="GO" id="GO:0003676">
    <property type="term" value="F:nucleic acid binding"/>
    <property type="evidence" value="ECO:0007669"/>
    <property type="project" value="InterPro"/>
</dbReference>
<accession>A0A4Y2FB58</accession>
<dbReference type="EMBL" id="BGPR01000847">
    <property type="protein sequence ID" value="GBM37696.1"/>
    <property type="molecule type" value="Genomic_DNA"/>
</dbReference>
<evidence type="ECO:0000313" key="2">
    <source>
        <dbReference type="Proteomes" id="UP000499080"/>
    </source>
</evidence>
<reference evidence="1 2" key="1">
    <citation type="journal article" date="2019" name="Sci. Rep.">
        <title>Orb-weaving spider Araneus ventricosus genome elucidates the spidroin gene catalogue.</title>
        <authorList>
            <person name="Kono N."/>
            <person name="Nakamura H."/>
            <person name="Ohtoshi R."/>
            <person name="Moran D.A.P."/>
            <person name="Shinohara A."/>
            <person name="Yoshida Y."/>
            <person name="Fujiwara M."/>
            <person name="Mori M."/>
            <person name="Tomita M."/>
            <person name="Arakawa K."/>
        </authorList>
    </citation>
    <scope>NUCLEOTIDE SEQUENCE [LARGE SCALE GENOMIC DNA]</scope>
</reference>